<keyword evidence="8" id="KW-0256">Endoplasmic reticulum</keyword>
<keyword evidence="15" id="KW-1185">Reference proteome</keyword>
<comment type="subcellular location">
    <subcellularLocation>
        <location evidence="1">Endoplasmic reticulum membrane</location>
        <topology evidence="1">Single-pass membrane protein</topology>
    </subcellularLocation>
</comment>
<sequence>MTPAPIRLVLAAVASLLCAHALAIMTWWLIGSPITVCVGVLLATVRALRRWEFVLINVPVLLLAFFPHKRIVRWIATKKSHGRKIIAFFHPHCDRHAGGERVLWMMIHALAADPALKDDRFYIYTDSKKDSRQIEADARKYFGVDLGPALARTKFLPLRTCFLVEPHWYIRPTLVLQSACAMFPAFEALLRYPLPHHVIDTVGASFSYPVFRLMGGCRVSCYTHYPVISTPMIGRVRRGEVMYNNQGLVARNPVLSTVKLLYYRVFSWMYFLVGRSASLVMVNSSWTREQIECMWSLPHSAPALHTVFPPCAVAAAQARPIAPLGTRQPYILSIGQFRPEKNQLLQVRILGRVLATGRRTGAPWTERVRLILVGTLDPIKNPQEARLRDGLIEEAKRLGASEHMEVRLNVPTEELQELLRSSLVGLHTMRDEHFGIGVVEMMASGLITVAHRSAGPQYDIVKSMPRSDGSESPEAAGCLAITEEEYAAAIVSALDQAPSGALDDIQQRAVVSARRFDDKVRMTHSIHSVNYYIRQVFMERSSPLFMTRHVRFEVRAKIDHGR</sequence>
<keyword evidence="7" id="KW-0812">Transmembrane</keyword>
<dbReference type="SUPFAM" id="SSF53756">
    <property type="entry name" value="UDP-Glycosyltransferase/glycogen phosphorylase"/>
    <property type="match status" value="1"/>
</dbReference>
<dbReference type="EC" id="2.4.1.131" evidence="3"/>
<dbReference type="Gene3D" id="3.40.50.2000">
    <property type="entry name" value="Glycogen Phosphorylase B"/>
    <property type="match status" value="1"/>
</dbReference>
<reference evidence="14" key="1">
    <citation type="journal article" date="2022" name="bioRxiv">
        <title>Genomics of Preaxostyla Flagellates Illuminates Evolutionary Transitions and the Path Towards Mitochondrial Loss.</title>
        <authorList>
            <person name="Novak L.V.F."/>
            <person name="Treitli S.C."/>
            <person name="Pyrih J."/>
            <person name="Halakuc P."/>
            <person name="Pipaliya S.V."/>
            <person name="Vacek V."/>
            <person name="Brzon O."/>
            <person name="Soukal P."/>
            <person name="Eme L."/>
            <person name="Dacks J.B."/>
            <person name="Karnkowska A."/>
            <person name="Elias M."/>
            <person name="Hampl V."/>
        </authorList>
    </citation>
    <scope>NUCLEOTIDE SEQUENCE</scope>
    <source>
        <strain evidence="14">RCP-MX</strain>
    </source>
</reference>
<evidence type="ECO:0000313" key="14">
    <source>
        <dbReference type="EMBL" id="KAJ4458864.1"/>
    </source>
</evidence>
<comment type="pathway">
    <text evidence="2">Protein modification; protein glycosylation.</text>
</comment>
<accession>A0ABQ8UI24</accession>
<dbReference type="Proteomes" id="UP001141327">
    <property type="component" value="Unassembled WGS sequence"/>
</dbReference>
<dbReference type="PANTHER" id="PTHR45919:SF1">
    <property type="entry name" value="GDP-MAN:MAN(3)GLCNAC(2)-PP-DOL ALPHA-1,2-MANNOSYLTRANSFERASE"/>
    <property type="match status" value="1"/>
</dbReference>
<protein>
    <recommendedName>
        <fullName evidence="4">GDP-Man:Man(3)GlcNAc(2)-PP-Dol alpha-1,2-mannosyltransferase</fullName>
        <ecNumber evidence="3">2.4.1.131</ecNumber>
    </recommendedName>
</protein>
<dbReference type="EMBL" id="JAPMOS010000025">
    <property type="protein sequence ID" value="KAJ4458864.1"/>
    <property type="molecule type" value="Genomic_DNA"/>
</dbReference>
<dbReference type="Pfam" id="PF15924">
    <property type="entry name" value="ALG11_N"/>
    <property type="match status" value="1"/>
</dbReference>
<evidence type="ECO:0000256" key="3">
    <source>
        <dbReference type="ARBA" id="ARBA00012645"/>
    </source>
</evidence>
<comment type="catalytic activity">
    <reaction evidence="11">
        <text>an alpha-D-Man-(1-&gt;3)-[alpha-D-Man-(1-&gt;6)]-beta-D-Man-(1-&gt;4)-beta-D-GlcNAc-(1-&gt;4)-alpha-D-GlcNAc-diphospho-di-trans,poly-cis-dolichol + 2 GDP-alpha-D-mannose = an alpha-D-Man-(1-&gt;2)-alpha-D-Man-(1-&gt;2)-alpha-D-Man-(1-&gt;3)-[alpha-D-Man-(1-&gt;6)]-beta-D-Man-(1-&gt;4)-beta-D-GlcNAc-(1-&gt;4)-alpha-D-GlcNAc-diphospho-di-trans,poly-cis-dolichol + 2 GDP + 2 H(+)</text>
        <dbReference type="Rhea" id="RHEA:29523"/>
        <dbReference type="Rhea" id="RHEA-COMP:19515"/>
        <dbReference type="Rhea" id="RHEA-COMP:19516"/>
        <dbReference type="ChEBI" id="CHEBI:15378"/>
        <dbReference type="ChEBI" id="CHEBI:57527"/>
        <dbReference type="ChEBI" id="CHEBI:58189"/>
        <dbReference type="ChEBI" id="CHEBI:132511"/>
        <dbReference type="ChEBI" id="CHEBI:132515"/>
        <dbReference type="EC" id="2.4.1.131"/>
    </reaction>
    <physiologicalReaction direction="left-to-right" evidence="11">
        <dbReference type="Rhea" id="RHEA:29524"/>
    </physiologicalReaction>
</comment>
<evidence type="ECO:0000256" key="1">
    <source>
        <dbReference type="ARBA" id="ARBA00004389"/>
    </source>
</evidence>
<evidence type="ECO:0000256" key="9">
    <source>
        <dbReference type="ARBA" id="ARBA00022989"/>
    </source>
</evidence>
<evidence type="ECO:0000313" key="15">
    <source>
        <dbReference type="Proteomes" id="UP001141327"/>
    </source>
</evidence>
<evidence type="ECO:0000256" key="11">
    <source>
        <dbReference type="ARBA" id="ARBA00045065"/>
    </source>
</evidence>
<evidence type="ECO:0000256" key="4">
    <source>
        <dbReference type="ARBA" id="ARBA00022018"/>
    </source>
</evidence>
<dbReference type="InterPro" id="IPR001296">
    <property type="entry name" value="Glyco_trans_1"/>
</dbReference>
<keyword evidence="9" id="KW-1133">Transmembrane helix</keyword>
<evidence type="ECO:0000256" key="8">
    <source>
        <dbReference type="ARBA" id="ARBA00022824"/>
    </source>
</evidence>
<evidence type="ECO:0000259" key="13">
    <source>
        <dbReference type="Pfam" id="PF15924"/>
    </source>
</evidence>
<keyword evidence="6 14" id="KW-0808">Transferase</keyword>
<proteinExistence type="predicted"/>
<evidence type="ECO:0000259" key="12">
    <source>
        <dbReference type="Pfam" id="PF00534"/>
    </source>
</evidence>
<dbReference type="Pfam" id="PF00534">
    <property type="entry name" value="Glycos_transf_1"/>
    <property type="match status" value="1"/>
</dbReference>
<feature type="domain" description="Glycosyl transferase family 1" evidence="12">
    <location>
        <begin position="322"/>
        <end position="462"/>
    </location>
</feature>
<evidence type="ECO:0000256" key="5">
    <source>
        <dbReference type="ARBA" id="ARBA00022676"/>
    </source>
</evidence>
<dbReference type="GO" id="GO:0016740">
    <property type="term" value="F:transferase activity"/>
    <property type="evidence" value="ECO:0007669"/>
    <property type="project" value="UniProtKB-KW"/>
</dbReference>
<name>A0ABQ8UI24_9EUKA</name>
<dbReference type="PANTHER" id="PTHR45919">
    <property type="entry name" value="GDP-MAN:MAN(3)GLCNAC(2)-PP-DOL ALPHA-1,2-MANNOSYLTRANSFERASE"/>
    <property type="match status" value="1"/>
</dbReference>
<evidence type="ECO:0000256" key="10">
    <source>
        <dbReference type="ARBA" id="ARBA00023136"/>
    </source>
</evidence>
<dbReference type="InterPro" id="IPR031814">
    <property type="entry name" value="ALG11_N"/>
</dbReference>
<keyword evidence="10" id="KW-0472">Membrane</keyword>
<evidence type="ECO:0000256" key="6">
    <source>
        <dbReference type="ARBA" id="ARBA00022679"/>
    </source>
</evidence>
<comment type="caution">
    <text evidence="14">The sequence shown here is derived from an EMBL/GenBank/DDBJ whole genome shotgun (WGS) entry which is preliminary data.</text>
</comment>
<organism evidence="14 15">
    <name type="scientific">Paratrimastix pyriformis</name>
    <dbReference type="NCBI Taxonomy" id="342808"/>
    <lineage>
        <taxon>Eukaryota</taxon>
        <taxon>Metamonada</taxon>
        <taxon>Preaxostyla</taxon>
        <taxon>Paratrimastigidae</taxon>
        <taxon>Paratrimastix</taxon>
    </lineage>
</organism>
<feature type="domain" description="ALG11 mannosyltransferase N-terminal" evidence="13">
    <location>
        <begin position="84"/>
        <end position="295"/>
    </location>
</feature>
<evidence type="ECO:0000256" key="2">
    <source>
        <dbReference type="ARBA" id="ARBA00004922"/>
    </source>
</evidence>
<dbReference type="InterPro" id="IPR038013">
    <property type="entry name" value="ALG11"/>
</dbReference>
<evidence type="ECO:0000256" key="7">
    <source>
        <dbReference type="ARBA" id="ARBA00022692"/>
    </source>
</evidence>
<gene>
    <name evidence="14" type="ORF">PAPYR_5396</name>
</gene>
<keyword evidence="5" id="KW-0328">Glycosyltransferase</keyword>